<evidence type="ECO:0000313" key="4">
    <source>
        <dbReference type="Proteomes" id="UP001500655"/>
    </source>
</evidence>
<evidence type="ECO:0000256" key="1">
    <source>
        <dbReference type="SAM" id="MobiDB-lite"/>
    </source>
</evidence>
<sequence length="579" mass="58973">MTLPGPTPPPVPDNAATPAWPAPTAPLPVAQPSWPAPTAQVPAFTGTDTLTTELPPRRRRLGAGRVIAAAVVTLALLAGVGAYAATMLGGGKRPAQFTPATVVAFAELDLAASLEQQIKLLKLAADLPEGAKDGKALLESWLKDAGLDGVDIKRDIMSWLDKRLAISVLPNGKDEPFALISAATTDDGKAADGLSRVDAAVKDVDLGYVVRDGGALIVIGEGDAQAAATTAADEAAKRPLADAPAFRDAVQRLDDDQLITLWTDFGAIGDLAETAGERSMVQLGDLRGTLVLGVRATTDGFEARYHLTGLPVDTLPAGGGDALARVSALPGDTQIAAATKLPELSLAANNMGGLLFGGLGGLGVLGLLGATGGMPGAEFDPDDADVPSGSPPGFTEAERKELQKLLAKERLTRAEEKRLEDLLGGSFARDPGNTPADTSEEEIKKVVTALSGASITIAVNGVPEKAAARIVAETTSASAATTLNDTLRTWGPLAGVIEPQGSTVTLTTPGYTPGAGTLGDKPEFQRATAGGPDGANVVVFVDASAFAEAGDDPIPVKSVALVQATSADTTSGLLRLILA</sequence>
<feature type="region of interest" description="Disordered" evidence="1">
    <location>
        <begin position="1"/>
        <end position="52"/>
    </location>
</feature>
<accession>A0ABN2L4E2</accession>
<dbReference type="EMBL" id="BAAALS010000032">
    <property type="protein sequence ID" value="GAA1772281.1"/>
    <property type="molecule type" value="Genomic_DNA"/>
</dbReference>
<keyword evidence="4" id="KW-1185">Reference proteome</keyword>
<keyword evidence="2" id="KW-0812">Transmembrane</keyword>
<feature type="compositionally biased region" description="Pro residues" evidence="1">
    <location>
        <begin position="1"/>
        <end position="12"/>
    </location>
</feature>
<evidence type="ECO:0000313" key="3">
    <source>
        <dbReference type="EMBL" id="GAA1772281.1"/>
    </source>
</evidence>
<gene>
    <name evidence="3" type="ORF">GCM10009681_49570</name>
</gene>
<evidence type="ECO:0008006" key="5">
    <source>
        <dbReference type="Google" id="ProtNLM"/>
    </source>
</evidence>
<reference evidence="3 4" key="1">
    <citation type="journal article" date="2019" name="Int. J. Syst. Evol. Microbiol.">
        <title>The Global Catalogue of Microorganisms (GCM) 10K type strain sequencing project: providing services to taxonomists for standard genome sequencing and annotation.</title>
        <authorList>
            <consortium name="The Broad Institute Genomics Platform"/>
            <consortium name="The Broad Institute Genome Sequencing Center for Infectious Disease"/>
            <person name="Wu L."/>
            <person name="Ma J."/>
        </authorList>
    </citation>
    <scope>NUCLEOTIDE SEQUENCE [LARGE SCALE GENOMIC DNA]</scope>
    <source>
        <strain evidence="3 4">JCM 13249</strain>
    </source>
</reference>
<protein>
    <recommendedName>
        <fullName evidence="5">DUF3352 domain-containing protein</fullName>
    </recommendedName>
</protein>
<keyword evidence="2" id="KW-1133">Transmembrane helix</keyword>
<dbReference type="Proteomes" id="UP001500655">
    <property type="component" value="Unassembled WGS sequence"/>
</dbReference>
<feature type="transmembrane region" description="Helical" evidence="2">
    <location>
        <begin position="66"/>
        <end position="85"/>
    </location>
</feature>
<keyword evidence="2" id="KW-0472">Membrane</keyword>
<proteinExistence type="predicted"/>
<comment type="caution">
    <text evidence="3">The sequence shown here is derived from an EMBL/GenBank/DDBJ whole genome shotgun (WGS) entry which is preliminary data.</text>
</comment>
<dbReference type="RefSeq" id="WP_344086799.1">
    <property type="nucleotide sequence ID" value="NZ_BAAALS010000032.1"/>
</dbReference>
<name>A0ABN2L4E2_9ACTN</name>
<organism evidence="3 4">
    <name type="scientific">Luedemannella helvata</name>
    <dbReference type="NCBI Taxonomy" id="349315"/>
    <lineage>
        <taxon>Bacteria</taxon>
        <taxon>Bacillati</taxon>
        <taxon>Actinomycetota</taxon>
        <taxon>Actinomycetes</taxon>
        <taxon>Micromonosporales</taxon>
        <taxon>Micromonosporaceae</taxon>
        <taxon>Luedemannella</taxon>
    </lineage>
</organism>
<evidence type="ECO:0000256" key="2">
    <source>
        <dbReference type="SAM" id="Phobius"/>
    </source>
</evidence>